<dbReference type="Proteomes" id="UP000316095">
    <property type="component" value="Unassembled WGS sequence"/>
</dbReference>
<feature type="signal peptide" evidence="1">
    <location>
        <begin position="1"/>
        <end position="19"/>
    </location>
</feature>
<evidence type="ECO:0008006" key="4">
    <source>
        <dbReference type="Google" id="ProtNLM"/>
    </source>
</evidence>
<dbReference type="AlphaFoldDB" id="A0A5C5XDK7"/>
<keyword evidence="1" id="KW-0732">Signal</keyword>
<dbReference type="EMBL" id="SJPG01000001">
    <property type="protein sequence ID" value="TWT60002.1"/>
    <property type="molecule type" value="Genomic_DNA"/>
</dbReference>
<reference evidence="2 3" key="1">
    <citation type="submission" date="2019-02" db="EMBL/GenBank/DDBJ databases">
        <title>Deep-cultivation of Planctomycetes and their phenomic and genomic characterization uncovers novel biology.</title>
        <authorList>
            <person name="Wiegand S."/>
            <person name="Jogler M."/>
            <person name="Boedeker C."/>
            <person name="Pinto D."/>
            <person name="Vollmers J."/>
            <person name="Rivas-Marin E."/>
            <person name="Kohn T."/>
            <person name="Peeters S.H."/>
            <person name="Heuer A."/>
            <person name="Rast P."/>
            <person name="Oberbeckmann S."/>
            <person name="Bunk B."/>
            <person name="Jeske O."/>
            <person name="Meyerdierks A."/>
            <person name="Storesund J.E."/>
            <person name="Kallscheuer N."/>
            <person name="Luecker S."/>
            <person name="Lage O.M."/>
            <person name="Pohl T."/>
            <person name="Merkel B.J."/>
            <person name="Hornburger P."/>
            <person name="Mueller R.-W."/>
            <person name="Bruemmer F."/>
            <person name="Labrenz M."/>
            <person name="Spormann A.M."/>
            <person name="Op Den Camp H."/>
            <person name="Overmann J."/>
            <person name="Amann R."/>
            <person name="Jetten M.S.M."/>
            <person name="Mascher T."/>
            <person name="Medema M.H."/>
            <person name="Devos D.P."/>
            <person name="Kaster A.-K."/>
            <person name="Ovreas L."/>
            <person name="Rohde M."/>
            <person name="Galperin M.Y."/>
            <person name="Jogler C."/>
        </authorList>
    </citation>
    <scope>NUCLEOTIDE SEQUENCE [LARGE SCALE GENOMIC DNA]</scope>
    <source>
        <strain evidence="2 3">Pan54</strain>
    </source>
</reference>
<evidence type="ECO:0000256" key="1">
    <source>
        <dbReference type="SAM" id="SignalP"/>
    </source>
</evidence>
<keyword evidence="3" id="KW-1185">Reference proteome</keyword>
<dbReference type="RefSeq" id="WP_146502171.1">
    <property type="nucleotide sequence ID" value="NZ_SJPG01000001.1"/>
</dbReference>
<accession>A0A5C5XDK7</accession>
<organism evidence="2 3">
    <name type="scientific">Rubinisphaera italica</name>
    <dbReference type="NCBI Taxonomy" id="2527969"/>
    <lineage>
        <taxon>Bacteria</taxon>
        <taxon>Pseudomonadati</taxon>
        <taxon>Planctomycetota</taxon>
        <taxon>Planctomycetia</taxon>
        <taxon>Planctomycetales</taxon>
        <taxon>Planctomycetaceae</taxon>
        <taxon>Rubinisphaera</taxon>
    </lineage>
</organism>
<evidence type="ECO:0000313" key="3">
    <source>
        <dbReference type="Proteomes" id="UP000316095"/>
    </source>
</evidence>
<feature type="chain" id="PRO_5023100247" description="Caspase domain protein" evidence="1">
    <location>
        <begin position="20"/>
        <end position="335"/>
    </location>
</feature>
<protein>
    <recommendedName>
        <fullName evidence="4">Caspase domain protein</fullName>
    </recommendedName>
</protein>
<proteinExistence type="predicted"/>
<evidence type="ECO:0000313" key="2">
    <source>
        <dbReference type="EMBL" id="TWT60002.1"/>
    </source>
</evidence>
<comment type="caution">
    <text evidence="2">The sequence shown here is derived from an EMBL/GenBank/DDBJ whole genome shotgun (WGS) entry which is preliminary data.</text>
</comment>
<name>A0A5C5XDK7_9PLAN</name>
<dbReference type="OrthoDB" id="248327at2"/>
<sequence length="335" mass="37527" precursor="true">MRVRIICMFFAALISVAGASPTQAGIEAVKGKKYTLTKKHGPWMVMVAVFSELPEELRNEGMNSEQAADELVYELRTKGIPAYTYRRDQKLESIDTTNRLNQVEKRQYKLDTEICVLAGNYSSIESEDSLGKRTLEWIKDYNPSCLNNTAVYRPIPGQSGPLGGAFLSVNPMLNPEEVKRRQRDPEIIRFNSKTEFSLLDNPGKYSVVVASFYGNSVTQVGGDSSSSKKELGRGGLDLAEFQAWQVMKALRERGMDAYVFHDRKKSIVTVGEFDSSNDPGVQTVFKTFTAQWKPDPATGQPKLLAESLVLSTQSGEQWLCTFDPKPKMIEVPYKH</sequence>
<gene>
    <name evidence="2" type="ORF">Pan54_07140</name>
</gene>